<dbReference type="PANTHER" id="PTHR31373">
    <property type="entry name" value="OS06G0652100 PROTEIN"/>
    <property type="match status" value="1"/>
</dbReference>
<gene>
    <name evidence="4" type="ORF">CE11_00289</name>
</gene>
<keyword evidence="1" id="KW-0812">Transmembrane</keyword>
<evidence type="ECO:0000313" key="4">
    <source>
        <dbReference type="EMBL" id="AFX92319.1"/>
    </source>
</evidence>
<name>K7YGG9_9VIRU</name>
<dbReference type="InterPro" id="IPR056690">
    <property type="entry name" value="DUF7788"/>
</dbReference>
<proteinExistence type="predicted"/>
<sequence>MSNYTTTENGDKALLSSGNFNLDFFLRITRGASIGDYISAFNNCWSENREIALKLLLNLRDIRSGKGEKIIPVSILCYLKLNLETSIYESILKEFIKYGYWKDLLKIVEIESNIPISYKNIKSENIEIKFFAQQLKIDHDILVSHTDDKTKPAISLCAKWAPSEWSHYNKSPLYLANKIMKQLNMTPKQYRSMLTKLRNHLNILESLMSTQKFNEINFSKLPSVAQKKMKIAFSRDTNSKGIKSCARIELAKNYQQYLSDLEKGITKVNVKAIHPHELIHEYLVKNQTDILIEAQWETIKKQVLSSGAFKNVTAIVDVSGSMQGQPMDVSIALGILVAECTQGIFHGQVITFSETPTWHMLSGSNLYENVKNLRQAEWGGNTNLKAVFDMILRKALDAKLQSHEMISTLFIFTDMQFDSCSDDDWMSTFEYAKNKYESHGYILPNIVCWNLRTSTNKTIPVNQNQPGYAMLSGFSPELLKCILNAEKYDPINIMMQILDPYKVPYDLENCLTTKIEITDSQFIDIFTNAVSKSMFKKSFKNNICTQLKNILILIIFFNFVFIIIIQIFYGYFKTTFVPLFEIFILIFYWFIFYFLIFFIKKFNNRYYIFMFFLIFNHMY</sequence>
<dbReference type="Gene3D" id="3.40.50.410">
    <property type="entry name" value="von Willebrand factor, type A domain"/>
    <property type="match status" value="1"/>
</dbReference>
<evidence type="ECO:0000313" key="5">
    <source>
        <dbReference type="Proteomes" id="UP000241137"/>
    </source>
</evidence>
<dbReference type="Pfam" id="PF11443">
    <property type="entry name" value="DUF2828"/>
    <property type="match status" value="2"/>
</dbReference>
<evidence type="ECO:0008006" key="6">
    <source>
        <dbReference type="Google" id="ProtNLM"/>
    </source>
</evidence>
<organism evidence="4 5">
    <name type="scientific">Megavirus courdo11</name>
    <dbReference type="NCBI Taxonomy" id="1128140"/>
    <lineage>
        <taxon>Viruses</taxon>
        <taxon>Varidnaviria</taxon>
        <taxon>Bamfordvirae</taxon>
        <taxon>Nucleocytoviricota</taxon>
        <taxon>Megaviricetes</taxon>
        <taxon>Imitervirales</taxon>
        <taxon>Mimiviridae</taxon>
        <taxon>Megamimivirinae</taxon>
        <taxon>Megavirus</taxon>
        <taxon>Megavirus chilense</taxon>
    </lineage>
</organism>
<accession>K7YGG9</accession>
<feature type="transmembrane region" description="Helical" evidence="1">
    <location>
        <begin position="578"/>
        <end position="599"/>
    </location>
</feature>
<feature type="transmembrane region" description="Helical" evidence="1">
    <location>
        <begin position="550"/>
        <end position="572"/>
    </location>
</feature>
<feature type="domain" description="DUF7788" evidence="3">
    <location>
        <begin position="312"/>
        <end position="489"/>
    </location>
</feature>
<dbReference type="InterPro" id="IPR058580">
    <property type="entry name" value="DUF2828"/>
</dbReference>
<dbReference type="Proteomes" id="UP000241137">
    <property type="component" value="Segment"/>
</dbReference>
<feature type="domain" description="DUF2828" evidence="2">
    <location>
        <begin position="183"/>
        <end position="307"/>
    </location>
</feature>
<dbReference type="SUPFAM" id="SSF53300">
    <property type="entry name" value="vWA-like"/>
    <property type="match status" value="1"/>
</dbReference>
<evidence type="ECO:0000259" key="3">
    <source>
        <dbReference type="Pfam" id="PF25043"/>
    </source>
</evidence>
<keyword evidence="1" id="KW-1133">Transmembrane helix</keyword>
<protein>
    <recommendedName>
        <fullName evidence="6">DUF2828 domain-containing protein</fullName>
    </recommendedName>
</protein>
<keyword evidence="1" id="KW-0472">Membrane</keyword>
<dbReference type="InterPro" id="IPR011205">
    <property type="entry name" value="UCP015417_vWA"/>
</dbReference>
<evidence type="ECO:0000256" key="1">
    <source>
        <dbReference type="SAM" id="Phobius"/>
    </source>
</evidence>
<evidence type="ECO:0000259" key="2">
    <source>
        <dbReference type="Pfam" id="PF11443"/>
    </source>
</evidence>
<dbReference type="InterPro" id="IPR036465">
    <property type="entry name" value="vWFA_dom_sf"/>
</dbReference>
<dbReference type="PANTHER" id="PTHR31373:SF27">
    <property type="entry name" value="TROVE DOMAIN-CONTAINING PROTEIN"/>
    <property type="match status" value="1"/>
</dbReference>
<reference evidence="4 5" key="1">
    <citation type="journal article" date="2014" name="Virus Genes">
        <title>Complete genome sequence of Courdo11 virus, a member of the family Mimiviridae.</title>
        <authorList>
            <person name="Yoosuf N."/>
            <person name="Pagnier I."/>
            <person name="Fournous G."/>
            <person name="Robert C."/>
            <person name="La Scola B."/>
            <person name="Raoult D."/>
            <person name="Colson P."/>
        </authorList>
    </citation>
    <scope>NUCLEOTIDE SEQUENCE [LARGE SCALE GENOMIC DNA]</scope>
</reference>
<dbReference type="EMBL" id="JX975216">
    <property type="protein sequence ID" value="AFX92319.1"/>
    <property type="molecule type" value="Genomic_DNA"/>
</dbReference>
<dbReference type="Pfam" id="PF25043">
    <property type="entry name" value="DUF7788"/>
    <property type="match status" value="1"/>
</dbReference>
<feature type="domain" description="DUF2828" evidence="2">
    <location>
        <begin position="7"/>
        <end position="111"/>
    </location>
</feature>